<dbReference type="Proteomes" id="UP000189177">
    <property type="component" value="Unassembled WGS sequence"/>
</dbReference>
<dbReference type="EMBL" id="MUZR01000027">
    <property type="protein sequence ID" value="OOC10019.1"/>
    <property type="molecule type" value="Genomic_DNA"/>
</dbReference>
<organism evidence="2 3">
    <name type="scientific">Thioalkalivibrio halophilus</name>
    <dbReference type="NCBI Taxonomy" id="252474"/>
    <lineage>
        <taxon>Bacteria</taxon>
        <taxon>Pseudomonadati</taxon>
        <taxon>Pseudomonadota</taxon>
        <taxon>Gammaproteobacteria</taxon>
        <taxon>Chromatiales</taxon>
        <taxon>Ectothiorhodospiraceae</taxon>
        <taxon>Thioalkalivibrio</taxon>
    </lineage>
</organism>
<dbReference type="SUPFAM" id="SSF53807">
    <property type="entry name" value="Helical backbone' metal receptor"/>
    <property type="match status" value="1"/>
</dbReference>
<name>A0A1V2ZY59_9GAMM</name>
<dbReference type="AlphaFoldDB" id="A0A1V2ZY59"/>
<dbReference type="GO" id="GO:0046872">
    <property type="term" value="F:metal ion binding"/>
    <property type="evidence" value="ECO:0007669"/>
    <property type="project" value="InterPro"/>
</dbReference>
<proteinExistence type="predicted"/>
<dbReference type="PANTHER" id="PTHR42953:SF2">
    <property type="entry name" value="ADHESION PROTEIN"/>
    <property type="match status" value="1"/>
</dbReference>
<dbReference type="InterPro" id="IPR006127">
    <property type="entry name" value="ZnuA-like"/>
</dbReference>
<feature type="chain" id="PRO_5013387715" evidence="1">
    <location>
        <begin position="36"/>
        <end position="310"/>
    </location>
</feature>
<keyword evidence="3" id="KW-1185">Reference proteome</keyword>
<keyword evidence="1" id="KW-0732">Signal</keyword>
<dbReference type="InterPro" id="IPR006311">
    <property type="entry name" value="TAT_signal"/>
</dbReference>
<dbReference type="PROSITE" id="PS51318">
    <property type="entry name" value="TAT"/>
    <property type="match status" value="1"/>
</dbReference>
<dbReference type="GO" id="GO:0030001">
    <property type="term" value="P:metal ion transport"/>
    <property type="evidence" value="ECO:0007669"/>
    <property type="project" value="InterPro"/>
</dbReference>
<feature type="signal peptide" evidence="1">
    <location>
        <begin position="1"/>
        <end position="35"/>
    </location>
</feature>
<protein>
    <submittedName>
        <fullName evidence="2">Zinc ABC transporter substrate-binding protein</fullName>
    </submittedName>
</protein>
<dbReference type="STRING" id="252474.B1A74_08135"/>
<gene>
    <name evidence="2" type="ORF">B1A74_08135</name>
</gene>
<evidence type="ECO:0000256" key="1">
    <source>
        <dbReference type="SAM" id="SignalP"/>
    </source>
</evidence>
<evidence type="ECO:0000313" key="2">
    <source>
        <dbReference type="EMBL" id="OOC10019.1"/>
    </source>
</evidence>
<comment type="caution">
    <text evidence="2">The sequence shown here is derived from an EMBL/GenBank/DDBJ whole genome shotgun (WGS) entry which is preliminary data.</text>
</comment>
<dbReference type="Pfam" id="PF01297">
    <property type="entry name" value="ZnuA"/>
    <property type="match status" value="1"/>
</dbReference>
<dbReference type="RefSeq" id="WP_077244327.1">
    <property type="nucleotide sequence ID" value="NZ_MUZR01000027.1"/>
</dbReference>
<dbReference type="OrthoDB" id="9810636at2"/>
<dbReference type="PANTHER" id="PTHR42953">
    <property type="entry name" value="HIGH-AFFINITY ZINC UPTAKE SYSTEM PROTEIN ZNUA-RELATED"/>
    <property type="match status" value="1"/>
</dbReference>
<sequence>MKNRKTPQQRPAIGLSALTGAALAAALFLPAQASADDLNVVATTSSPGALAREIGGDETSVRVLAAPDRDAHYLDARPSFMAALRNADLLLELGAGLEEGWLPAATRGASNPDINEGQPGHFYAAGKVDLRRSITQDGPNMGHVHEEGNPHFNVDPLRMAEVGLALGERLAELDSANADVYRERAEETAQRLREHADDLAGELAPDQNIVVYHEDLDYLEEWLPATVVGYLEPAPGIPPTGRHLQSLIGELESMDGHVLYAEFQPPRGAEFLERELGWDSHAVPLDPPQNAGLDGYLELMETWASTFRTR</sequence>
<dbReference type="InterPro" id="IPR050492">
    <property type="entry name" value="Bact_metal-bind_prot9"/>
</dbReference>
<evidence type="ECO:0000313" key="3">
    <source>
        <dbReference type="Proteomes" id="UP000189177"/>
    </source>
</evidence>
<reference evidence="2 3" key="1">
    <citation type="submission" date="2017-02" db="EMBL/GenBank/DDBJ databases">
        <title>Genomic diversity within the haloalkaliphilic genus Thioalkalivibrio.</title>
        <authorList>
            <person name="Ahn A.-C."/>
            <person name="Meier-Kolthoff J."/>
            <person name="Overmars L."/>
            <person name="Richter M."/>
            <person name="Woyke T."/>
            <person name="Sorokin D.Y."/>
            <person name="Muyzer G."/>
        </authorList>
    </citation>
    <scope>NUCLEOTIDE SEQUENCE [LARGE SCALE GENOMIC DNA]</scope>
    <source>
        <strain evidence="2 3">HL17</strain>
    </source>
</reference>
<accession>A0A1V2ZY59</accession>
<dbReference type="Gene3D" id="3.40.50.1980">
    <property type="entry name" value="Nitrogenase molybdenum iron protein domain"/>
    <property type="match status" value="2"/>
</dbReference>